<dbReference type="Proteomes" id="UP000326565">
    <property type="component" value="Unassembled WGS sequence"/>
</dbReference>
<dbReference type="InterPro" id="IPR038528">
    <property type="entry name" value="TEL2_C_sf"/>
</dbReference>
<evidence type="ECO:0000256" key="1">
    <source>
        <dbReference type="ARBA" id="ARBA00006133"/>
    </source>
</evidence>
<organism evidence="4 5">
    <name type="scientific">Aspergillus leporis</name>
    <dbReference type="NCBI Taxonomy" id="41062"/>
    <lineage>
        <taxon>Eukaryota</taxon>
        <taxon>Fungi</taxon>
        <taxon>Dikarya</taxon>
        <taxon>Ascomycota</taxon>
        <taxon>Pezizomycotina</taxon>
        <taxon>Eurotiomycetes</taxon>
        <taxon>Eurotiomycetidae</taxon>
        <taxon>Eurotiales</taxon>
        <taxon>Aspergillaceae</taxon>
        <taxon>Aspergillus</taxon>
        <taxon>Aspergillus subgen. Circumdati</taxon>
    </lineage>
</organism>
<dbReference type="FunFam" id="1.25.40.720:FF:000004">
    <property type="entry name" value="WGS project CABT00000000 data, contig 2.6"/>
    <property type="match status" value="1"/>
</dbReference>
<dbReference type="InterPro" id="IPR051970">
    <property type="entry name" value="TEL2_Regulation"/>
</dbReference>
<sequence>MDGLLTEVKTVTHDRESPLSIAKESSVSELERHGATPKADLNADPTSDYILAALKSKPDRPELSHILSVLDPSNRRIKIPGFDIRVPSPTTAQILNALGSITLPDHWASLDARSKGQTAEDTKLRGALLRCFSSVPGVSCLVTQLRSDIAASRSSSRHANASRSQIQIREILAFISALLKPKDLILRLHTDIEALYTNATQKQITWREFLSLIAASRVLSTTAEALTLAGESTNLTSISWVGDGPQYASWLGTNICHMSSKIGSDNQGAWKAVASLTGRALSLGYTDQLVRGIYTGLLINETLREPYSSLFDNLRPTEQLAVLEATFRDIEKKYFLSPLINDGNDGITGQAVSGVAALCSIVVDKRQILQTHLLDWLSKGQGGSVQTIGLRRALLAVFADQKDLMTTLLTKSLDQSSDKFYINHAPIVSQEANTQAILLAAGYLKRLDPSAIMEVGRSGAFLNTVSNRLAASSSRARFLGMIIGMSISRLIEQPGKAMKFELGEMESDDALWYFNLIDVQDSVGSLETIKWSTDLTSKSQKHAKDSSTSAKTTQEKPPPRTAKIVAIEEIESENDESDEEEDLIPYEKPDEDPYDSDEDPTLVQRNKLTAPVYIRDLITYLRDTENIERFELAISTAPSLIRRKTGFGTELAENTEELALVIVGLQEQSKFPKFHEYRLQSIIALLISQPLKMGRWFTAMFFDGDLSQVQRSAVLTGLGLSARELAGNGENDAKILGLPTVPNASFPSKKLPANLEALYSRSESPIASLTKKLAQTSLQPLAANAADAVSGPNALKVRTFSSRMEVAKKRQQREARRQKDTAKDLYKVLAEGFFYPLKGRFEIIMLQSSSSTAPSYNPFFTPHILTLFIQTLTVVLSTMGPHTTYLPSVTEDTLTFLLSLHTRPLSHDPTILSALLALFLAMIDLNVESGSSGEERLVTEFASQVIELREWAGGVFDRTPAVKGDEPREQVRTLAAGVMVKLGEVMERYQGRLMGVNSGFKY</sequence>
<keyword evidence="5" id="KW-1185">Reference proteome</keyword>
<evidence type="ECO:0000259" key="3">
    <source>
        <dbReference type="Pfam" id="PF10193"/>
    </source>
</evidence>
<dbReference type="Pfam" id="PF10193">
    <property type="entry name" value="Telomere_reg-2"/>
    <property type="match status" value="1"/>
</dbReference>
<dbReference type="GO" id="GO:0005829">
    <property type="term" value="C:cytosol"/>
    <property type="evidence" value="ECO:0007669"/>
    <property type="project" value="TreeGrafter"/>
</dbReference>
<reference evidence="4 5" key="1">
    <citation type="submission" date="2019-04" db="EMBL/GenBank/DDBJ databases">
        <title>Friends and foes A comparative genomics study of 23 Aspergillus species from section Flavi.</title>
        <authorList>
            <consortium name="DOE Joint Genome Institute"/>
            <person name="Kjaerbolling I."/>
            <person name="Vesth T."/>
            <person name="Frisvad J.C."/>
            <person name="Nybo J.L."/>
            <person name="Theobald S."/>
            <person name="Kildgaard S."/>
            <person name="Isbrandt T."/>
            <person name="Kuo A."/>
            <person name="Sato A."/>
            <person name="Lyhne E.K."/>
            <person name="Kogle M.E."/>
            <person name="Wiebenga A."/>
            <person name="Kun R.S."/>
            <person name="Lubbers R.J."/>
            <person name="Makela M.R."/>
            <person name="Barry K."/>
            <person name="Chovatia M."/>
            <person name="Clum A."/>
            <person name="Daum C."/>
            <person name="Haridas S."/>
            <person name="He G."/>
            <person name="LaButti K."/>
            <person name="Lipzen A."/>
            <person name="Mondo S."/>
            <person name="Riley R."/>
            <person name="Salamov A."/>
            <person name="Simmons B.A."/>
            <person name="Magnuson J.K."/>
            <person name="Henrissat B."/>
            <person name="Mortensen U.H."/>
            <person name="Larsen T.O."/>
            <person name="Devries R.P."/>
            <person name="Grigoriev I.V."/>
            <person name="Machida M."/>
            <person name="Baker S.E."/>
            <person name="Andersen M.R."/>
        </authorList>
    </citation>
    <scope>NUCLEOTIDE SEQUENCE [LARGE SCALE GENOMIC DNA]</scope>
    <source>
        <strain evidence="4 5">CBS 151.66</strain>
    </source>
</reference>
<dbReference type="EMBL" id="ML732171">
    <property type="protein sequence ID" value="KAB8077189.1"/>
    <property type="molecule type" value="Genomic_DNA"/>
</dbReference>
<gene>
    <name evidence="4" type="ORF">BDV29DRAFT_168509</name>
</gene>
<dbReference type="GO" id="GO:0051879">
    <property type="term" value="F:Hsp90 protein binding"/>
    <property type="evidence" value="ECO:0007669"/>
    <property type="project" value="TreeGrafter"/>
</dbReference>
<evidence type="ECO:0000313" key="5">
    <source>
        <dbReference type="Proteomes" id="UP000326565"/>
    </source>
</evidence>
<dbReference type="PANTHER" id="PTHR15830:SF10">
    <property type="entry name" value="TELOMERE LENGTH REGULATION PROTEIN TEL2 HOMOLOG"/>
    <property type="match status" value="1"/>
</dbReference>
<feature type="region of interest" description="Disordered" evidence="2">
    <location>
        <begin position="1"/>
        <end position="42"/>
    </location>
</feature>
<feature type="compositionally biased region" description="Acidic residues" evidence="2">
    <location>
        <begin position="568"/>
        <end position="600"/>
    </location>
</feature>
<name>A0A5N5X8Y7_9EURO</name>
<dbReference type="GO" id="GO:0051083">
    <property type="term" value="P:'de novo' cotranslational protein folding"/>
    <property type="evidence" value="ECO:0007669"/>
    <property type="project" value="TreeGrafter"/>
</dbReference>
<protein>
    <submittedName>
        <fullName evidence="4">Telomere length regulation protein-domain-containing protein</fullName>
    </submittedName>
</protein>
<evidence type="ECO:0000256" key="2">
    <source>
        <dbReference type="SAM" id="MobiDB-lite"/>
    </source>
</evidence>
<feature type="domain" description="Telomere length regulation protein conserved" evidence="3">
    <location>
        <begin position="611"/>
        <end position="722"/>
    </location>
</feature>
<dbReference type="InterPro" id="IPR019337">
    <property type="entry name" value="Telomere_length_regulation_dom"/>
</dbReference>
<accession>A0A5N5X8Y7</accession>
<dbReference type="AlphaFoldDB" id="A0A5N5X8Y7"/>
<dbReference type="Gene3D" id="1.25.40.720">
    <property type="entry name" value="Telomere length regulation protein 2, C-terminal domain"/>
    <property type="match status" value="1"/>
</dbReference>
<dbReference type="OrthoDB" id="10258062at2759"/>
<dbReference type="GO" id="GO:0042162">
    <property type="term" value="F:telomeric DNA binding"/>
    <property type="evidence" value="ECO:0007669"/>
    <property type="project" value="TreeGrafter"/>
</dbReference>
<comment type="similarity">
    <text evidence="1">Belongs to the TEL2 family.</text>
</comment>
<feature type="region of interest" description="Disordered" evidence="2">
    <location>
        <begin position="537"/>
        <end position="601"/>
    </location>
</feature>
<evidence type="ECO:0000313" key="4">
    <source>
        <dbReference type="EMBL" id="KAB8077189.1"/>
    </source>
</evidence>
<proteinExistence type="inferred from homology"/>
<dbReference type="PANTHER" id="PTHR15830">
    <property type="entry name" value="TELOMERE LENGTH REGULATION PROTEIN TEL2 FAMILY MEMBER"/>
    <property type="match status" value="1"/>
</dbReference>